<dbReference type="PATRIC" id="fig|1293597.4.peg.852"/>
<dbReference type="EMBL" id="AZDU01000024">
    <property type="protein sequence ID" value="KRL01607.1"/>
    <property type="molecule type" value="Genomic_DNA"/>
</dbReference>
<evidence type="ECO:0000256" key="1">
    <source>
        <dbReference type="ARBA" id="ARBA00023015"/>
    </source>
</evidence>
<keyword evidence="2" id="KW-0238">DNA-binding</keyword>
<dbReference type="PROSITE" id="PS50932">
    <property type="entry name" value="HTH_LACI_2"/>
    <property type="match status" value="1"/>
</dbReference>
<evidence type="ECO:0000256" key="3">
    <source>
        <dbReference type="ARBA" id="ARBA00023163"/>
    </source>
</evidence>
<dbReference type="InterPro" id="IPR010982">
    <property type="entry name" value="Lambda_DNA-bd_dom_sf"/>
</dbReference>
<dbReference type="Gene3D" id="1.10.260.40">
    <property type="entry name" value="lambda repressor-like DNA-binding domains"/>
    <property type="match status" value="1"/>
</dbReference>
<dbReference type="STRING" id="1293597.FC20_GL000779"/>
<dbReference type="Pfam" id="PF13377">
    <property type="entry name" value="Peripla_BP_3"/>
    <property type="match status" value="1"/>
</dbReference>
<proteinExistence type="predicted"/>
<dbReference type="InterPro" id="IPR046335">
    <property type="entry name" value="LacI/GalR-like_sensor"/>
</dbReference>
<dbReference type="PANTHER" id="PTHR30146">
    <property type="entry name" value="LACI-RELATED TRANSCRIPTIONAL REPRESSOR"/>
    <property type="match status" value="1"/>
</dbReference>
<organism evidence="5 6">
    <name type="scientific">Lactobacillus equicursoris DSM 19284 = JCM 14600 = CIP 110162</name>
    <dbReference type="NCBI Taxonomy" id="1293597"/>
    <lineage>
        <taxon>Bacteria</taxon>
        <taxon>Bacillati</taxon>
        <taxon>Bacillota</taxon>
        <taxon>Bacilli</taxon>
        <taxon>Lactobacillales</taxon>
        <taxon>Lactobacillaceae</taxon>
        <taxon>Lactobacillus</taxon>
    </lineage>
</organism>
<dbReference type="PRINTS" id="PR00036">
    <property type="entry name" value="HTHLACI"/>
</dbReference>
<dbReference type="AlphaFoldDB" id="A0A0R1M0Y8"/>
<accession>A0A0R1M0Y8</accession>
<dbReference type="eggNOG" id="COG1609">
    <property type="taxonomic scope" value="Bacteria"/>
</dbReference>
<gene>
    <name evidence="5" type="ORF">FC20_GL000779</name>
</gene>
<reference evidence="5 6" key="1">
    <citation type="journal article" date="2015" name="Genome Announc.">
        <title>Expanding the biotechnology potential of lactobacilli through comparative genomics of 213 strains and associated genera.</title>
        <authorList>
            <person name="Sun Z."/>
            <person name="Harris H.M."/>
            <person name="McCann A."/>
            <person name="Guo C."/>
            <person name="Argimon S."/>
            <person name="Zhang W."/>
            <person name="Yang X."/>
            <person name="Jeffery I.B."/>
            <person name="Cooney J.C."/>
            <person name="Kagawa T.F."/>
            <person name="Liu W."/>
            <person name="Song Y."/>
            <person name="Salvetti E."/>
            <person name="Wrobel A."/>
            <person name="Rasinkangas P."/>
            <person name="Parkhill J."/>
            <person name="Rea M.C."/>
            <person name="O'Sullivan O."/>
            <person name="Ritari J."/>
            <person name="Douillard F.P."/>
            <person name="Paul Ross R."/>
            <person name="Yang R."/>
            <person name="Briner A.E."/>
            <person name="Felis G.E."/>
            <person name="de Vos W.M."/>
            <person name="Barrangou R."/>
            <person name="Klaenhammer T.R."/>
            <person name="Caufield P.W."/>
            <person name="Cui Y."/>
            <person name="Zhang H."/>
            <person name="O'Toole P.W."/>
        </authorList>
    </citation>
    <scope>NUCLEOTIDE SEQUENCE [LARGE SCALE GENOMIC DNA]</scope>
    <source>
        <strain evidence="5 6">DSM 19284</strain>
    </source>
</reference>
<evidence type="ECO:0000256" key="2">
    <source>
        <dbReference type="ARBA" id="ARBA00023125"/>
    </source>
</evidence>
<feature type="domain" description="HTH lacI-type" evidence="4">
    <location>
        <begin position="4"/>
        <end position="55"/>
    </location>
</feature>
<dbReference type="GO" id="GO:0003700">
    <property type="term" value="F:DNA-binding transcription factor activity"/>
    <property type="evidence" value="ECO:0007669"/>
    <property type="project" value="TreeGrafter"/>
</dbReference>
<dbReference type="Proteomes" id="UP000051074">
    <property type="component" value="Unassembled WGS sequence"/>
</dbReference>
<dbReference type="SUPFAM" id="SSF47413">
    <property type="entry name" value="lambda repressor-like DNA-binding domains"/>
    <property type="match status" value="1"/>
</dbReference>
<protein>
    <submittedName>
        <fullName evidence="5">Transcriptional regulator</fullName>
    </submittedName>
</protein>
<dbReference type="GO" id="GO:0000976">
    <property type="term" value="F:transcription cis-regulatory region binding"/>
    <property type="evidence" value="ECO:0007669"/>
    <property type="project" value="TreeGrafter"/>
</dbReference>
<dbReference type="CDD" id="cd01544">
    <property type="entry name" value="PBP1_GalR"/>
    <property type="match status" value="1"/>
</dbReference>
<comment type="caution">
    <text evidence="5">The sequence shown here is derived from an EMBL/GenBank/DDBJ whole genome shotgun (WGS) entry which is preliminary data.</text>
</comment>
<dbReference type="InterPro" id="IPR028082">
    <property type="entry name" value="Peripla_BP_I"/>
</dbReference>
<dbReference type="PANTHER" id="PTHR30146:SF149">
    <property type="entry name" value="HTH-TYPE TRANSCRIPTIONAL REGULATOR EBGR"/>
    <property type="match status" value="1"/>
</dbReference>
<evidence type="ECO:0000259" key="4">
    <source>
        <dbReference type="PROSITE" id="PS50932"/>
    </source>
</evidence>
<evidence type="ECO:0000313" key="6">
    <source>
        <dbReference type="Proteomes" id="UP000051074"/>
    </source>
</evidence>
<dbReference type="CDD" id="cd01392">
    <property type="entry name" value="HTH_LacI"/>
    <property type="match status" value="1"/>
</dbReference>
<dbReference type="Gene3D" id="3.40.50.2300">
    <property type="match status" value="2"/>
</dbReference>
<keyword evidence="6" id="KW-1185">Reference proteome</keyword>
<dbReference type="PROSITE" id="PS00356">
    <property type="entry name" value="HTH_LACI_1"/>
    <property type="match status" value="1"/>
</dbReference>
<dbReference type="SUPFAM" id="SSF53822">
    <property type="entry name" value="Periplasmic binding protein-like I"/>
    <property type="match status" value="1"/>
</dbReference>
<dbReference type="InterPro" id="IPR000843">
    <property type="entry name" value="HTH_LacI"/>
</dbReference>
<keyword evidence="1" id="KW-0805">Transcription regulation</keyword>
<sequence>MKMATIRDLAKRAGVSPATVSRILNYDSTLSVSDETRKRVFQAAEDLNYSKHLSKKYQRFSGKTAAIVLWCDPEEELNDLYYYSIRLGITERLTELGLKHELLYAGANWEELDKYAGVIVIGSDQYSAGQLSILRHLPVPVVFVDSNHLQDGFPSVYSDFRSAVEEIVDHFIQTGRTKIGMLAGDLSDHYDKENLPDFRFRNFKRYVQAKELYQPDWIIVGAFTSESGYEAIKLAWPELAEKPNCLLVANDAMAIGALKAFRELHVRVPEDVSMISFNDTTVAQFANPALSSVKVETNEMGKRAAEVLLNRLEQPDRLPYALQLLTKLKLRQSSIN</sequence>
<evidence type="ECO:0000313" key="5">
    <source>
        <dbReference type="EMBL" id="KRL01607.1"/>
    </source>
</evidence>
<name>A0A0R1M0Y8_9LACO</name>
<dbReference type="Pfam" id="PF00356">
    <property type="entry name" value="LacI"/>
    <property type="match status" value="1"/>
</dbReference>
<dbReference type="SMART" id="SM00354">
    <property type="entry name" value="HTH_LACI"/>
    <property type="match status" value="1"/>
</dbReference>
<keyword evidence="3" id="KW-0804">Transcription</keyword>